<dbReference type="AlphaFoldDB" id="A0A1I5B7W2"/>
<keyword evidence="1" id="KW-0812">Transmembrane</keyword>
<proteinExistence type="predicted"/>
<protein>
    <submittedName>
        <fullName evidence="3">Uncharacterized membrane protein</fullName>
    </submittedName>
</protein>
<feature type="transmembrane region" description="Helical" evidence="1">
    <location>
        <begin position="65"/>
        <end position="90"/>
    </location>
</feature>
<gene>
    <name evidence="3" type="ORF">SAMN05660413_02230</name>
</gene>
<dbReference type="InterPro" id="IPR000620">
    <property type="entry name" value="EamA_dom"/>
</dbReference>
<reference evidence="3 4" key="1">
    <citation type="submission" date="2016-10" db="EMBL/GenBank/DDBJ databases">
        <authorList>
            <person name="de Groot N.N."/>
        </authorList>
    </citation>
    <scope>NUCLEOTIDE SEQUENCE [LARGE SCALE GENOMIC DNA]</scope>
    <source>
        <strain evidence="3 4">DSM 17794</strain>
    </source>
</reference>
<dbReference type="STRING" id="287099.SAMN05660413_02230"/>
<keyword evidence="1" id="KW-0472">Membrane</keyword>
<keyword evidence="1" id="KW-1133">Transmembrane helix</keyword>
<dbReference type="SUPFAM" id="SSF103481">
    <property type="entry name" value="Multidrug resistance efflux transporter EmrE"/>
    <property type="match status" value="2"/>
</dbReference>
<evidence type="ECO:0000313" key="3">
    <source>
        <dbReference type="EMBL" id="SFN70609.1"/>
    </source>
</evidence>
<dbReference type="Proteomes" id="UP000199153">
    <property type="component" value="Unassembled WGS sequence"/>
</dbReference>
<feature type="transmembrane region" description="Helical" evidence="1">
    <location>
        <begin position="41"/>
        <end position="59"/>
    </location>
</feature>
<feature type="transmembrane region" description="Helical" evidence="1">
    <location>
        <begin position="6"/>
        <end position="25"/>
    </location>
</feature>
<dbReference type="EMBL" id="FOVL01000013">
    <property type="protein sequence ID" value="SFN70609.1"/>
    <property type="molecule type" value="Genomic_DNA"/>
</dbReference>
<feature type="domain" description="EamA" evidence="2">
    <location>
        <begin position="130"/>
        <end position="259"/>
    </location>
</feature>
<feature type="transmembrane region" description="Helical" evidence="1">
    <location>
        <begin position="242"/>
        <end position="260"/>
    </location>
</feature>
<feature type="domain" description="EamA" evidence="2">
    <location>
        <begin position="33"/>
        <end position="113"/>
    </location>
</feature>
<evidence type="ECO:0000256" key="1">
    <source>
        <dbReference type="SAM" id="Phobius"/>
    </source>
</evidence>
<organism evidence="3 4">
    <name type="scientific">Salegentibacter flavus</name>
    <dbReference type="NCBI Taxonomy" id="287099"/>
    <lineage>
        <taxon>Bacteria</taxon>
        <taxon>Pseudomonadati</taxon>
        <taxon>Bacteroidota</taxon>
        <taxon>Flavobacteriia</taxon>
        <taxon>Flavobacteriales</taxon>
        <taxon>Flavobacteriaceae</taxon>
        <taxon>Salegentibacter</taxon>
    </lineage>
</organism>
<name>A0A1I5B7W2_9FLAO</name>
<sequence>MEISLPQFGVYWFAIGLTWIFFYGCTQRTYRSIRQFAKRNLGILLVLGLIEVAGTYFFFKAINTISNPAITSFIGNVSPVFVITLGFFLLKERFNRKEFIGMALAIMGAFIISYKGNTSISDMFIDGTQYVLYSSVFTAVSSVIIKKNIKNINPIILTTNRSLFLLIFSIMALVYTKEPLIISSKPLLNIFIGASLGPFLTVIAGYLALQYIPLSQKAIINSSKGLFVLFGAYLYFGKFPDTIALIGGLITTLGLLLIAFGKSKLNKVKKIPDF</sequence>
<feature type="transmembrane region" description="Helical" evidence="1">
    <location>
        <begin position="218"/>
        <end position="236"/>
    </location>
</feature>
<dbReference type="GO" id="GO:0016020">
    <property type="term" value="C:membrane"/>
    <property type="evidence" value="ECO:0007669"/>
    <property type="project" value="InterPro"/>
</dbReference>
<feature type="transmembrane region" description="Helical" evidence="1">
    <location>
        <begin position="99"/>
        <end position="116"/>
    </location>
</feature>
<keyword evidence="4" id="KW-1185">Reference proteome</keyword>
<accession>A0A1I5B7W2</accession>
<evidence type="ECO:0000313" key="4">
    <source>
        <dbReference type="Proteomes" id="UP000199153"/>
    </source>
</evidence>
<feature type="transmembrane region" description="Helical" evidence="1">
    <location>
        <begin position="157"/>
        <end position="175"/>
    </location>
</feature>
<dbReference type="InterPro" id="IPR037185">
    <property type="entry name" value="EmrE-like"/>
</dbReference>
<evidence type="ECO:0000259" key="2">
    <source>
        <dbReference type="Pfam" id="PF00892"/>
    </source>
</evidence>
<feature type="transmembrane region" description="Helical" evidence="1">
    <location>
        <begin position="128"/>
        <end position="145"/>
    </location>
</feature>
<feature type="transmembrane region" description="Helical" evidence="1">
    <location>
        <begin position="187"/>
        <end position="209"/>
    </location>
</feature>
<dbReference type="Gene3D" id="1.10.3730.20">
    <property type="match status" value="1"/>
</dbReference>
<dbReference type="Pfam" id="PF00892">
    <property type="entry name" value="EamA"/>
    <property type="match status" value="2"/>
</dbReference>
<dbReference type="PANTHER" id="PTHR22911">
    <property type="entry name" value="ACYL-MALONYL CONDENSING ENZYME-RELATED"/>
    <property type="match status" value="1"/>
</dbReference>